<keyword evidence="6" id="KW-0393">Immunoglobulin domain</keyword>
<feature type="domain" description="Ig-like" evidence="9">
    <location>
        <begin position="185"/>
        <end position="282"/>
    </location>
</feature>
<feature type="chain" id="PRO_5035924946" description="Ig-like domain-containing protein" evidence="8">
    <location>
        <begin position="21"/>
        <end position="377"/>
    </location>
</feature>
<evidence type="ECO:0000256" key="4">
    <source>
        <dbReference type="ARBA" id="ARBA00023136"/>
    </source>
</evidence>
<dbReference type="InterPro" id="IPR013783">
    <property type="entry name" value="Ig-like_fold"/>
</dbReference>
<dbReference type="PROSITE" id="PS50835">
    <property type="entry name" value="IG_LIKE"/>
    <property type="match status" value="2"/>
</dbReference>
<feature type="domain" description="Ig-like" evidence="9">
    <location>
        <begin position="58"/>
        <end position="162"/>
    </location>
</feature>
<dbReference type="Gene3D" id="2.60.40.10">
    <property type="entry name" value="Immunoglobulins"/>
    <property type="match status" value="3"/>
</dbReference>
<dbReference type="PANTHER" id="PTHR19256:SF65">
    <property type="entry name" value="T CELL RECEPTOR GAMMA CONSTANT 1-RELATED"/>
    <property type="match status" value="1"/>
</dbReference>
<dbReference type="InterPro" id="IPR051117">
    <property type="entry name" value="TRG_var/const_region"/>
</dbReference>
<keyword evidence="8" id="KW-0732">Signal</keyword>
<organism evidence="10 11">
    <name type="scientific">Silurus meridionalis</name>
    <name type="common">Southern catfish</name>
    <name type="synonym">Silurus soldatovi meridionalis</name>
    <dbReference type="NCBI Taxonomy" id="175797"/>
    <lineage>
        <taxon>Eukaryota</taxon>
        <taxon>Metazoa</taxon>
        <taxon>Chordata</taxon>
        <taxon>Craniata</taxon>
        <taxon>Vertebrata</taxon>
        <taxon>Euteleostomi</taxon>
        <taxon>Actinopterygii</taxon>
        <taxon>Neopterygii</taxon>
        <taxon>Teleostei</taxon>
        <taxon>Ostariophysi</taxon>
        <taxon>Siluriformes</taxon>
        <taxon>Siluridae</taxon>
        <taxon>Silurus</taxon>
    </lineage>
</organism>
<dbReference type="AlphaFoldDB" id="A0A8T0BGC2"/>
<evidence type="ECO:0000313" key="10">
    <source>
        <dbReference type="EMBL" id="KAF7706128.1"/>
    </source>
</evidence>
<evidence type="ECO:0000256" key="1">
    <source>
        <dbReference type="ARBA" id="ARBA00004370"/>
    </source>
</evidence>
<evidence type="ECO:0000256" key="7">
    <source>
        <dbReference type="SAM" id="Phobius"/>
    </source>
</evidence>
<dbReference type="Pfam" id="PF07654">
    <property type="entry name" value="C1-set"/>
    <property type="match status" value="1"/>
</dbReference>
<dbReference type="SMART" id="SM00409">
    <property type="entry name" value="IG"/>
    <property type="match status" value="1"/>
</dbReference>
<dbReference type="SMART" id="SM00406">
    <property type="entry name" value="IGv"/>
    <property type="match status" value="1"/>
</dbReference>
<protein>
    <recommendedName>
        <fullName evidence="9">Ig-like domain-containing protein</fullName>
    </recommendedName>
</protein>
<accession>A0A8T0BGC2</accession>
<evidence type="ECO:0000256" key="8">
    <source>
        <dbReference type="SAM" id="SignalP"/>
    </source>
</evidence>
<evidence type="ECO:0000256" key="5">
    <source>
        <dbReference type="ARBA" id="ARBA00023170"/>
    </source>
</evidence>
<evidence type="ECO:0000256" key="3">
    <source>
        <dbReference type="ARBA" id="ARBA00022989"/>
    </source>
</evidence>
<dbReference type="InterPro" id="IPR003597">
    <property type="entry name" value="Ig_C1-set"/>
</dbReference>
<keyword evidence="11" id="KW-1185">Reference proteome</keyword>
<proteinExistence type="predicted"/>
<dbReference type="EMBL" id="JABFDY010000006">
    <property type="protein sequence ID" value="KAF7706128.1"/>
    <property type="molecule type" value="Genomic_DNA"/>
</dbReference>
<gene>
    <name evidence="10" type="ORF">HF521_019382</name>
</gene>
<dbReference type="PANTHER" id="PTHR19256">
    <property type="entry name" value="T-CELL RECEPTOR GAMMA CHAIN"/>
    <property type="match status" value="1"/>
</dbReference>
<dbReference type="SUPFAM" id="SSF48726">
    <property type="entry name" value="Immunoglobulin"/>
    <property type="match status" value="3"/>
</dbReference>
<evidence type="ECO:0000313" key="11">
    <source>
        <dbReference type="Proteomes" id="UP000606274"/>
    </source>
</evidence>
<evidence type="ECO:0000256" key="2">
    <source>
        <dbReference type="ARBA" id="ARBA00022692"/>
    </source>
</evidence>
<dbReference type="Proteomes" id="UP000606274">
    <property type="component" value="Unassembled WGS sequence"/>
</dbReference>
<sequence>MYFGIYAVLLFYLITEAVLGVELEQKDLSMTKMEGKTVTISCIVTKLSTSYVHWYQKKEVTEVVLEVKVEQKDLSMTKREDKTVSISCKVPGLSDSDYVHWYQKKEGEALTRILYVKGDGQAVYDTNHPDAKEFEVRIQSDHIFLKIPKLKKSHSAVYYCAIWDGVKIFGSGTRLYVTDTAKVPPTISVYPVSNKQEEGQHVLLCQAKNMFPDLVKFTWLDSKGGEVKSSDDGDEQLEQIDSVGTTSMLILEKNKVTSYEYTCIVKHEGEEQNKLFQQPVITAFVYSQLPHCSPYTTFHTAYPVWGQARFEPATSELRGMAFTTKPSSEFELIHNLYLLNVLYVILLEKNVLYFCTVCVILYKRNNANQEMFRSKAH</sequence>
<comment type="caution">
    <text evidence="10">The sequence shown here is derived from an EMBL/GenBank/DDBJ whole genome shotgun (WGS) entry which is preliminary data.</text>
</comment>
<evidence type="ECO:0000256" key="6">
    <source>
        <dbReference type="ARBA" id="ARBA00023319"/>
    </source>
</evidence>
<comment type="subcellular location">
    <subcellularLocation>
        <location evidence="1">Membrane</location>
    </subcellularLocation>
</comment>
<name>A0A8T0BGC2_SILME</name>
<dbReference type="InterPro" id="IPR007110">
    <property type="entry name" value="Ig-like_dom"/>
</dbReference>
<dbReference type="InterPro" id="IPR003599">
    <property type="entry name" value="Ig_sub"/>
</dbReference>
<feature type="transmembrane region" description="Helical" evidence="7">
    <location>
        <begin position="336"/>
        <end position="362"/>
    </location>
</feature>
<evidence type="ECO:0000259" key="9">
    <source>
        <dbReference type="PROSITE" id="PS50835"/>
    </source>
</evidence>
<keyword evidence="3 7" id="KW-1133">Transmembrane helix</keyword>
<reference evidence="10" key="1">
    <citation type="submission" date="2020-08" db="EMBL/GenBank/DDBJ databases">
        <title>Chromosome-level assembly of Southern catfish (Silurus meridionalis) provides insights into visual adaptation to the nocturnal and benthic lifestyles.</title>
        <authorList>
            <person name="Zhang Y."/>
            <person name="Wang D."/>
            <person name="Peng Z."/>
        </authorList>
    </citation>
    <scope>NUCLEOTIDE SEQUENCE</scope>
    <source>
        <strain evidence="10">SWU-2019-XX</strain>
        <tissue evidence="10">Muscle</tissue>
    </source>
</reference>
<keyword evidence="4 7" id="KW-0472">Membrane</keyword>
<dbReference type="InterPro" id="IPR036179">
    <property type="entry name" value="Ig-like_dom_sf"/>
</dbReference>
<dbReference type="GO" id="GO:0016020">
    <property type="term" value="C:membrane"/>
    <property type="evidence" value="ECO:0007669"/>
    <property type="project" value="UniProtKB-SubCell"/>
</dbReference>
<dbReference type="Pfam" id="PF07686">
    <property type="entry name" value="V-set"/>
    <property type="match status" value="1"/>
</dbReference>
<dbReference type="InterPro" id="IPR013106">
    <property type="entry name" value="Ig_V-set"/>
</dbReference>
<keyword evidence="2 7" id="KW-0812">Transmembrane</keyword>
<feature type="signal peptide" evidence="8">
    <location>
        <begin position="1"/>
        <end position="20"/>
    </location>
</feature>
<keyword evidence="5" id="KW-0675">Receptor</keyword>